<evidence type="ECO:0000313" key="3">
    <source>
        <dbReference type="Proteomes" id="UP000284706"/>
    </source>
</evidence>
<evidence type="ECO:0000313" key="2">
    <source>
        <dbReference type="EMBL" id="PPQ96942.1"/>
    </source>
</evidence>
<proteinExistence type="predicted"/>
<name>A0A409Y1R2_9AGAR</name>
<dbReference type="OrthoDB" id="2670808at2759"/>
<sequence>MGEEEEEELSGANDADRPLDAGDVILSDTLLDEDDREFEGHEFFELNSSRFPPSLGPCDSDRAIGPFVFEKTDFARLNSPTAILNDICINGLAYYLRAMLSNDQRYQTSSAECAVFSTHDLVRIRYKASDQDL</sequence>
<dbReference type="EMBL" id="NHYE01001312">
    <property type="protein sequence ID" value="PPQ96942.1"/>
    <property type="molecule type" value="Genomic_DNA"/>
</dbReference>
<dbReference type="Proteomes" id="UP000284706">
    <property type="component" value="Unassembled WGS sequence"/>
</dbReference>
<dbReference type="AlphaFoldDB" id="A0A409Y1R2"/>
<protein>
    <submittedName>
        <fullName evidence="2">Uncharacterized protein</fullName>
    </submittedName>
</protein>
<comment type="caution">
    <text evidence="2">The sequence shown here is derived from an EMBL/GenBank/DDBJ whole genome shotgun (WGS) entry which is preliminary data.</text>
</comment>
<accession>A0A409Y1R2</accession>
<gene>
    <name evidence="2" type="ORF">CVT26_005960</name>
</gene>
<reference evidence="2 3" key="1">
    <citation type="journal article" date="2018" name="Evol. Lett.">
        <title>Horizontal gene cluster transfer increased hallucinogenic mushroom diversity.</title>
        <authorList>
            <person name="Reynolds H.T."/>
            <person name="Vijayakumar V."/>
            <person name="Gluck-Thaler E."/>
            <person name="Korotkin H.B."/>
            <person name="Matheny P.B."/>
            <person name="Slot J.C."/>
        </authorList>
    </citation>
    <scope>NUCLEOTIDE SEQUENCE [LARGE SCALE GENOMIC DNA]</scope>
    <source>
        <strain evidence="2 3">SRW20</strain>
    </source>
</reference>
<evidence type="ECO:0000256" key="1">
    <source>
        <dbReference type="SAM" id="MobiDB-lite"/>
    </source>
</evidence>
<dbReference type="InParanoid" id="A0A409Y1R2"/>
<organism evidence="2 3">
    <name type="scientific">Gymnopilus dilepis</name>
    <dbReference type="NCBI Taxonomy" id="231916"/>
    <lineage>
        <taxon>Eukaryota</taxon>
        <taxon>Fungi</taxon>
        <taxon>Dikarya</taxon>
        <taxon>Basidiomycota</taxon>
        <taxon>Agaricomycotina</taxon>
        <taxon>Agaricomycetes</taxon>
        <taxon>Agaricomycetidae</taxon>
        <taxon>Agaricales</taxon>
        <taxon>Agaricineae</taxon>
        <taxon>Hymenogastraceae</taxon>
        <taxon>Gymnopilus</taxon>
    </lineage>
</organism>
<feature type="region of interest" description="Disordered" evidence="1">
    <location>
        <begin position="1"/>
        <end position="21"/>
    </location>
</feature>
<keyword evidence="3" id="KW-1185">Reference proteome</keyword>